<evidence type="ECO:0000313" key="1">
    <source>
        <dbReference type="EMBL" id="MDN3204498.1"/>
    </source>
</evidence>
<sequence>MEAARRICFKKTLKALNCKNKKGFALAVILFLSFNFLAEAQTEVKNYEIKLAGFSIGDMVATKTTKENRDEYLVKSIVSFWFFGTLKIEFELLSVYEDGQFIYSESNSKARGEEFYSEVRWDGEKYIVNANSYKFSNQDTIYEPIYFSTALLFFEEPKGDELFLSENYGVTSPFRRLKNGGLEANIKGHDNKYFFEDGFLLEANMHSTLKNYWIKRKEPEE</sequence>
<dbReference type="Pfam" id="PF19630">
    <property type="entry name" value="DUF6134"/>
    <property type="match status" value="1"/>
</dbReference>
<evidence type="ECO:0008006" key="3">
    <source>
        <dbReference type="Google" id="ProtNLM"/>
    </source>
</evidence>
<evidence type="ECO:0000313" key="2">
    <source>
        <dbReference type="Proteomes" id="UP001171916"/>
    </source>
</evidence>
<comment type="caution">
    <text evidence="1">The sequence shown here is derived from an EMBL/GenBank/DDBJ whole genome shotgun (WGS) entry which is preliminary data.</text>
</comment>
<dbReference type="RefSeq" id="WP_290000090.1">
    <property type="nucleotide sequence ID" value="NZ_JAUEPH010000004.1"/>
</dbReference>
<protein>
    <recommendedName>
        <fullName evidence="3">DUF2490 domain-containing protein</fullName>
    </recommendedName>
</protein>
<dbReference type="InterPro" id="IPR045767">
    <property type="entry name" value="DUF6134"/>
</dbReference>
<proteinExistence type="predicted"/>
<dbReference type="Proteomes" id="UP001171916">
    <property type="component" value="Unassembled WGS sequence"/>
</dbReference>
<organism evidence="1 2">
    <name type="scientific">Algoriphagus sediminis</name>
    <dbReference type="NCBI Taxonomy" id="3057113"/>
    <lineage>
        <taxon>Bacteria</taxon>
        <taxon>Pseudomonadati</taxon>
        <taxon>Bacteroidota</taxon>
        <taxon>Cytophagia</taxon>
        <taxon>Cytophagales</taxon>
        <taxon>Cyclobacteriaceae</taxon>
        <taxon>Algoriphagus</taxon>
    </lineage>
</organism>
<gene>
    <name evidence="1" type="ORF">QVH07_10080</name>
</gene>
<keyword evidence="2" id="KW-1185">Reference proteome</keyword>
<accession>A0ABT7YD87</accession>
<name>A0ABT7YD87_9BACT</name>
<reference evidence="1" key="1">
    <citation type="submission" date="2023-06" db="EMBL/GenBank/DDBJ databases">
        <title>Robiginitalea aurantiacus sp. nov. and Algoriphagus sediminis sp. nov., isolated from coastal sediment.</title>
        <authorList>
            <person name="Zhou Z.Y."/>
            <person name="An J."/>
            <person name="Jia Y.W."/>
            <person name="Du Z.J."/>
        </authorList>
    </citation>
    <scope>NUCLEOTIDE SEQUENCE</scope>
    <source>
        <strain evidence="1">C2-7</strain>
    </source>
</reference>
<dbReference type="EMBL" id="JAUEPH010000004">
    <property type="protein sequence ID" value="MDN3204498.1"/>
    <property type="molecule type" value="Genomic_DNA"/>
</dbReference>